<accession>A0A0T6LPE6</accession>
<dbReference type="RefSeq" id="WP_051087441.1">
    <property type="nucleotide sequence ID" value="NZ_LLZU01000035.1"/>
</dbReference>
<dbReference type="PANTHER" id="PTHR37809:SF1">
    <property type="entry name" value="RIBOSOMAL PROTEIN S12 METHYLTHIOTRANSFERASE ACCESSORY FACTOR YCAO"/>
    <property type="match status" value="1"/>
</dbReference>
<gene>
    <name evidence="3" type="ORF">AQ490_05225</name>
</gene>
<dbReference type="InterPro" id="IPR003776">
    <property type="entry name" value="YcaO-like_dom"/>
</dbReference>
<evidence type="ECO:0000313" key="3">
    <source>
        <dbReference type="EMBL" id="KRV47777.1"/>
    </source>
</evidence>
<dbReference type="Gene3D" id="3.90.930.60">
    <property type="match status" value="1"/>
</dbReference>
<organism evidence="3 4">
    <name type="scientific">Wenjunlia vitaminophila</name>
    <name type="common">Streptomyces vitaminophilus</name>
    <dbReference type="NCBI Taxonomy" id="76728"/>
    <lineage>
        <taxon>Bacteria</taxon>
        <taxon>Bacillati</taxon>
        <taxon>Actinomycetota</taxon>
        <taxon>Actinomycetes</taxon>
        <taxon>Kitasatosporales</taxon>
        <taxon>Streptomycetaceae</taxon>
        <taxon>Wenjunlia</taxon>
    </lineage>
</organism>
<evidence type="ECO:0000256" key="1">
    <source>
        <dbReference type="SAM" id="MobiDB-lite"/>
    </source>
</evidence>
<evidence type="ECO:0000313" key="4">
    <source>
        <dbReference type="Proteomes" id="UP000050867"/>
    </source>
</evidence>
<dbReference type="NCBIfam" id="TIGR03882">
    <property type="entry name" value="cyclo_dehyd_2"/>
    <property type="match status" value="1"/>
</dbReference>
<dbReference type="SUPFAM" id="SSF69572">
    <property type="entry name" value="Activating enzymes of the ubiquitin-like proteins"/>
    <property type="match status" value="1"/>
</dbReference>
<comment type="caution">
    <text evidence="3">The sequence shown here is derived from an EMBL/GenBank/DDBJ whole genome shotgun (WGS) entry which is preliminary data.</text>
</comment>
<dbReference type="Gene3D" id="3.30.1330.230">
    <property type="match status" value="1"/>
</dbReference>
<dbReference type="NCBIfam" id="TIGR03604">
    <property type="entry name" value="TOMM_cyclo_SagD"/>
    <property type="match status" value="1"/>
</dbReference>
<dbReference type="NCBIfam" id="TIGR00702">
    <property type="entry name" value="YcaO-type kinase domain"/>
    <property type="match status" value="1"/>
</dbReference>
<dbReference type="InterPro" id="IPR027624">
    <property type="entry name" value="TOMM_cyclo_SagD"/>
</dbReference>
<dbReference type="PROSITE" id="PS51664">
    <property type="entry name" value="YCAO"/>
    <property type="match status" value="1"/>
</dbReference>
<dbReference type="STRING" id="76728.AQ490_05225"/>
<dbReference type="Pfam" id="PF02624">
    <property type="entry name" value="YcaO"/>
    <property type="match status" value="1"/>
</dbReference>
<dbReference type="AlphaFoldDB" id="A0A0T6LPE6"/>
<dbReference type="Gene3D" id="3.30.160.660">
    <property type="match status" value="1"/>
</dbReference>
<dbReference type="InterPro" id="IPR035985">
    <property type="entry name" value="Ubiquitin-activating_enz"/>
</dbReference>
<dbReference type="Gene3D" id="3.40.50.720">
    <property type="entry name" value="NAD(P)-binding Rossmann-like Domain"/>
    <property type="match status" value="1"/>
</dbReference>
<dbReference type="GO" id="GO:0008641">
    <property type="term" value="F:ubiquitin-like modifier activating enzyme activity"/>
    <property type="evidence" value="ECO:0007669"/>
    <property type="project" value="InterPro"/>
</dbReference>
<evidence type="ECO:0000259" key="2">
    <source>
        <dbReference type="PROSITE" id="PS51664"/>
    </source>
</evidence>
<dbReference type="InterPro" id="IPR022291">
    <property type="entry name" value="Bacteriocin_synth_cyclodeHase"/>
</dbReference>
<dbReference type="Gene3D" id="3.30.40.250">
    <property type="match status" value="1"/>
</dbReference>
<feature type="region of interest" description="Disordered" evidence="1">
    <location>
        <begin position="162"/>
        <end position="187"/>
    </location>
</feature>
<sequence length="806" mass="87057">MTTPADDRPPGGELLGFKRHLRAEVVRGEATYLFSERNVSVIRGVELEELAPLLDGTRDLAALADQTPWATGVSDIEGLTDRLARVGLLQRRPAGAEPDRRAEAAEVYWGLAGLDGVAAHARTTAGRVRVVAVGAVDTAEVAALLAASGVEVLVEPDEAVVGQSPTDHTATPDHGPTAGTAASDAHGCRPAADVGAADVGAADLTVVLCEDYLSDELAAVDAAHRASGRPWLLAKPVGADLWVGPAFRAGGPCWHCLAHRLRGHRQAEGHVQRALGRSGPVPRPVGGLAALDGLGARLVALEAVKWLAGHRHPAQQGVWVLDSLSLESRTHPLRARPQCSACGDPSLVAEATSRPVVINSRPKVAMLSGDHRALRPEQMLAAYGHLVSPVTGVVKAIEPDRRGPGHLNVFRSGPNVATGDEDLAEISAGLRRENGGKGVTAVHARVSALCEALERHCGHFQGDELRVRASYRSLGDAAVHPDACQLYHERQFADRHAWNARHGSSHRVVEPFDEEAEIDWTPLWSLTERRQRMLPTSMLYYRAPAASGRRFTFADSNGNASGSSLEDAVVHGFLELVERDAAALWWYNRTIQPALDLDAFGDPWVEETRQVYADLDRELWALDLTSDLGIPTVVAVSRRPTGYQDIVFGFGAHFDPLIALRRAVGELNQMLPFVVDAKPDGTGYGSRSPELLRWWTGATVEDQPYVGPDPQAPARAPWDFSFVPRCDLRDDVEAIESLVRAHGLELLVLDQTRADIGLPVVKVVVPGLRHFRARFAPGRLYDAPVRLGRLASPRAYEELNPVPMFV</sequence>
<dbReference type="Proteomes" id="UP000050867">
    <property type="component" value="Unassembled WGS sequence"/>
</dbReference>
<protein>
    <recommendedName>
        <fullName evidence="2">YcaO domain-containing protein</fullName>
    </recommendedName>
</protein>
<name>A0A0T6LPE6_WENVI</name>
<dbReference type="OrthoDB" id="2379922at2"/>
<dbReference type="EMBL" id="LLZU01000035">
    <property type="protein sequence ID" value="KRV47777.1"/>
    <property type="molecule type" value="Genomic_DNA"/>
</dbReference>
<dbReference type="eggNOG" id="COG1944">
    <property type="taxonomic scope" value="Bacteria"/>
</dbReference>
<reference evidence="3 4" key="1">
    <citation type="submission" date="2015-10" db="EMBL/GenBank/DDBJ databases">
        <title>Draft genome sequence of pyrrolomycin-producing Streptomyces vitaminophilus.</title>
        <authorList>
            <person name="Graham D.E."/>
            <person name="Mahan K.M."/>
            <person name="Klingeman D.M."/>
            <person name="Hettich R.L."/>
            <person name="Parry R.J."/>
        </authorList>
    </citation>
    <scope>NUCLEOTIDE SEQUENCE [LARGE SCALE GENOMIC DNA]</scope>
    <source>
        <strain evidence="3 4">ATCC 31673</strain>
    </source>
</reference>
<dbReference type="PANTHER" id="PTHR37809">
    <property type="entry name" value="RIBOSOMAL PROTEIN S12 METHYLTHIOTRANSFERASE ACCESSORY FACTOR YCAO"/>
    <property type="match status" value="1"/>
</dbReference>
<feature type="domain" description="YcaO" evidence="2">
    <location>
        <begin position="436"/>
        <end position="806"/>
    </location>
</feature>
<keyword evidence="4" id="KW-1185">Reference proteome</keyword>
<proteinExistence type="predicted"/>